<organism evidence="10 11">
    <name type="scientific">Lederbergia ruris</name>
    <dbReference type="NCBI Taxonomy" id="217495"/>
    <lineage>
        <taxon>Bacteria</taxon>
        <taxon>Bacillati</taxon>
        <taxon>Bacillota</taxon>
        <taxon>Bacilli</taxon>
        <taxon>Bacillales</taxon>
        <taxon>Bacillaceae</taxon>
        <taxon>Lederbergia</taxon>
    </lineage>
</organism>
<dbReference type="EMBL" id="BORB01000010">
    <property type="protein sequence ID" value="GIN57169.1"/>
    <property type="molecule type" value="Genomic_DNA"/>
</dbReference>
<reference evidence="10 11" key="1">
    <citation type="submission" date="2021-03" db="EMBL/GenBank/DDBJ databases">
        <title>Antimicrobial resistance genes in bacteria isolated from Japanese honey, and their potential for conferring macrolide and lincosamide resistance in the American foulbrood pathogen Paenibacillus larvae.</title>
        <authorList>
            <person name="Okamoto M."/>
            <person name="Kumagai M."/>
            <person name="Kanamori H."/>
            <person name="Takamatsu D."/>
        </authorList>
    </citation>
    <scope>NUCLEOTIDE SEQUENCE [LARGE SCALE GENOMIC DNA]</scope>
    <source>
        <strain evidence="10 11">J8TS2</strain>
    </source>
</reference>
<dbReference type="PANTHER" id="PTHR21248">
    <property type="entry name" value="CARDIOLIPIN SYNTHASE"/>
    <property type="match status" value="1"/>
</dbReference>
<proteinExistence type="predicted"/>
<name>A0ABQ4KGT2_9BACI</name>
<feature type="domain" description="PLD phosphodiesterase" evidence="9">
    <location>
        <begin position="311"/>
        <end position="338"/>
    </location>
</feature>
<comment type="caution">
    <text evidence="10">The sequence shown here is derived from an EMBL/GenBank/DDBJ whole genome shotgun (WGS) entry which is preliminary data.</text>
</comment>
<dbReference type="Gene3D" id="3.30.870.10">
    <property type="entry name" value="Endonuclease Chain A"/>
    <property type="match status" value="2"/>
</dbReference>
<dbReference type="SUPFAM" id="SSF56024">
    <property type="entry name" value="Phospholipase D/nuclease"/>
    <property type="match status" value="2"/>
</dbReference>
<dbReference type="Pfam" id="PF13091">
    <property type="entry name" value="PLDc_2"/>
    <property type="match status" value="2"/>
</dbReference>
<dbReference type="PIRSF" id="PIRSF000850">
    <property type="entry name" value="Phospholipase_D_PSS"/>
    <property type="match status" value="1"/>
</dbReference>
<dbReference type="InterPro" id="IPR022924">
    <property type="entry name" value="Cardiolipin_synthase"/>
</dbReference>
<keyword evidence="6" id="KW-1133">Transmembrane helix</keyword>
<evidence type="ECO:0000256" key="4">
    <source>
        <dbReference type="ARBA" id="ARBA00022692"/>
    </source>
</evidence>
<dbReference type="PANTHER" id="PTHR21248:SF7">
    <property type="entry name" value="MINOR CARDIOLIPIN SYNTHASE CLSB"/>
    <property type="match status" value="1"/>
</dbReference>
<sequence length="398" mass="46494">MGWIIGIILIIPILLLLAYMNFHLGKRVHAKQYKENKYPDRQGQIQLITSGMELFQSYFEDLKQAQSSIQIQFYIVKNDLLSQTLFTVLEEQAKRGVKIHVLLDWLGSRTVPRKWIKNAQQHGIEFAFCHKPKWLFLFFSLQQRNHRKTTIIDGKISYLGGYNVGMEYIDQDPKLSPWRDYHIRIQGKGVFDLQQEFRLDWKRATGKNIQVKEKNFSHEGELKYQIFPSEGVDLDKKWVQLIQKANHTIVIGTPYFIPPKNLFSELTNALKRGVQLKLLVPNTSDHPIVKEASFWYLRRLLSLGGSVYQFEKGFFHAKIVIIDSQLCSIGTANFDYRSFFLNNEMTCFIYDKTFITHAEDTVEKDIQQSETLSLHNLKQVGWFVRVKEGIGWLVKGLL</sequence>
<evidence type="ECO:0000256" key="2">
    <source>
        <dbReference type="ARBA" id="ARBA00022475"/>
    </source>
</evidence>
<gene>
    <name evidence="10" type="primary">cls_1</name>
    <name evidence="10" type="ORF">J8TS2_14880</name>
</gene>
<keyword evidence="7" id="KW-0472">Membrane</keyword>
<comment type="subcellular location">
    <subcellularLocation>
        <location evidence="1">Cell membrane</location>
    </subcellularLocation>
</comment>
<evidence type="ECO:0000256" key="1">
    <source>
        <dbReference type="ARBA" id="ARBA00004236"/>
    </source>
</evidence>
<keyword evidence="2" id="KW-1003">Cell membrane</keyword>
<dbReference type="Proteomes" id="UP000679950">
    <property type="component" value="Unassembled WGS sequence"/>
</dbReference>
<feature type="domain" description="PLD phosphodiesterase" evidence="9">
    <location>
        <begin position="141"/>
        <end position="168"/>
    </location>
</feature>
<keyword evidence="3" id="KW-0808">Transferase</keyword>
<evidence type="ECO:0000256" key="3">
    <source>
        <dbReference type="ARBA" id="ARBA00022679"/>
    </source>
</evidence>
<dbReference type="PROSITE" id="PS50035">
    <property type="entry name" value="PLD"/>
    <property type="match status" value="2"/>
</dbReference>
<evidence type="ECO:0000313" key="10">
    <source>
        <dbReference type="EMBL" id="GIN57169.1"/>
    </source>
</evidence>
<keyword evidence="4" id="KW-0812">Transmembrane</keyword>
<dbReference type="CDD" id="cd09112">
    <property type="entry name" value="PLDc_CLS_2"/>
    <property type="match status" value="1"/>
</dbReference>
<evidence type="ECO:0000259" key="9">
    <source>
        <dbReference type="PROSITE" id="PS50035"/>
    </source>
</evidence>
<protein>
    <recommendedName>
        <fullName evidence="8">Cardiolipin synthase</fullName>
        <ecNumber evidence="8">2.7.8.-</ecNumber>
    </recommendedName>
</protein>
<evidence type="ECO:0000256" key="6">
    <source>
        <dbReference type="ARBA" id="ARBA00022989"/>
    </source>
</evidence>
<dbReference type="SMART" id="SM00155">
    <property type="entry name" value="PLDc"/>
    <property type="match status" value="2"/>
</dbReference>
<dbReference type="InterPro" id="IPR001736">
    <property type="entry name" value="PLipase_D/transphosphatidylase"/>
</dbReference>
<accession>A0ABQ4KGT2</accession>
<keyword evidence="5" id="KW-0677">Repeat</keyword>
<dbReference type="InterPro" id="IPR025202">
    <property type="entry name" value="PLD-like_dom"/>
</dbReference>
<dbReference type="EC" id="2.7.8.-" evidence="8"/>
<dbReference type="NCBIfam" id="TIGR04265">
    <property type="entry name" value="bac_cardiolipin"/>
    <property type="match status" value="1"/>
</dbReference>
<evidence type="ECO:0000256" key="5">
    <source>
        <dbReference type="ARBA" id="ARBA00022737"/>
    </source>
</evidence>
<dbReference type="CDD" id="cd09110">
    <property type="entry name" value="PLDc_CLS_1"/>
    <property type="match status" value="1"/>
</dbReference>
<evidence type="ECO:0000256" key="7">
    <source>
        <dbReference type="ARBA" id="ARBA00023136"/>
    </source>
</evidence>
<keyword evidence="11" id="KW-1185">Reference proteome</keyword>
<evidence type="ECO:0000256" key="8">
    <source>
        <dbReference type="NCBIfam" id="TIGR04265"/>
    </source>
</evidence>
<dbReference type="RefSeq" id="WP_212965980.1">
    <property type="nucleotide sequence ID" value="NZ_BORB01000010.1"/>
</dbReference>
<evidence type="ECO:0000313" key="11">
    <source>
        <dbReference type="Proteomes" id="UP000679950"/>
    </source>
</evidence>